<dbReference type="Gene3D" id="3.40.50.1000">
    <property type="entry name" value="HAD superfamily/HAD-like"/>
    <property type="match status" value="1"/>
</dbReference>
<reference evidence="1 2" key="1">
    <citation type="journal article" date="2015" name="Genome Announc.">
        <title>Complete Genome Sequence of Pseudoxanthomonas suwonensis Strain J1, a Cellulose-Degrading Bacterium Isolated from Leaf- and Wood-Enriched Soil.</title>
        <authorList>
            <person name="Hou L."/>
            <person name="Jiang J."/>
            <person name="Xu Z."/>
            <person name="Zhou Y."/>
            <person name="Leung F.C."/>
        </authorList>
    </citation>
    <scope>NUCLEOTIDE SEQUENCE [LARGE SCALE GENOMIC DNA]</scope>
    <source>
        <strain evidence="1 2">J1</strain>
    </source>
</reference>
<dbReference type="SFLD" id="SFLDS00003">
    <property type="entry name" value="Haloacid_Dehalogenase"/>
    <property type="match status" value="1"/>
</dbReference>
<evidence type="ECO:0000313" key="1">
    <source>
        <dbReference type="EMBL" id="AKC86218.1"/>
    </source>
</evidence>
<keyword evidence="2" id="KW-1185">Reference proteome</keyword>
<dbReference type="AlphaFoldDB" id="A0A0E3Z0U8"/>
<dbReference type="KEGG" id="psuw:WQ53_04945"/>
<gene>
    <name evidence="1" type="ORF">WQ53_04945</name>
</gene>
<dbReference type="NCBIfam" id="TIGR01549">
    <property type="entry name" value="HAD-SF-IA-v1"/>
    <property type="match status" value="1"/>
</dbReference>
<dbReference type="RefSeq" id="WP_052630986.1">
    <property type="nucleotide sequence ID" value="NZ_CP011144.1"/>
</dbReference>
<accession>A0A0E3Z0U8</accession>
<protein>
    <submittedName>
        <fullName evidence="1">Hydrolase</fullName>
    </submittedName>
</protein>
<dbReference type="SUPFAM" id="SSF56784">
    <property type="entry name" value="HAD-like"/>
    <property type="match status" value="1"/>
</dbReference>
<evidence type="ECO:0000313" key="2">
    <source>
        <dbReference type="Proteomes" id="UP000033067"/>
    </source>
</evidence>
<dbReference type="PATRIC" id="fig|314722.6.peg.1039"/>
<keyword evidence="1" id="KW-0378">Hydrolase</keyword>
<dbReference type="InterPro" id="IPR023214">
    <property type="entry name" value="HAD_sf"/>
</dbReference>
<dbReference type="Proteomes" id="UP000033067">
    <property type="component" value="Chromosome"/>
</dbReference>
<dbReference type="InterPro" id="IPR006439">
    <property type="entry name" value="HAD-SF_hydro_IA"/>
</dbReference>
<dbReference type="PANTHER" id="PTHR43611:SF3">
    <property type="entry name" value="FLAVIN MONONUCLEOTIDE HYDROLASE 1, CHLOROPLATIC"/>
    <property type="match status" value="1"/>
</dbReference>
<organism evidence="1 2">
    <name type="scientific">Pseudoxanthomonas suwonensis</name>
    <dbReference type="NCBI Taxonomy" id="314722"/>
    <lineage>
        <taxon>Bacteria</taxon>
        <taxon>Pseudomonadati</taxon>
        <taxon>Pseudomonadota</taxon>
        <taxon>Gammaproteobacteria</taxon>
        <taxon>Lysobacterales</taxon>
        <taxon>Lysobacteraceae</taxon>
        <taxon>Pseudoxanthomonas</taxon>
    </lineage>
</organism>
<name>A0A0E3Z0U8_9GAMM</name>
<dbReference type="NCBIfam" id="TIGR01509">
    <property type="entry name" value="HAD-SF-IA-v3"/>
    <property type="match status" value="1"/>
</dbReference>
<dbReference type="GO" id="GO:0016787">
    <property type="term" value="F:hydrolase activity"/>
    <property type="evidence" value="ECO:0007669"/>
    <property type="project" value="UniProtKB-KW"/>
</dbReference>
<proteinExistence type="predicted"/>
<dbReference type="OrthoDB" id="9797415at2"/>
<dbReference type="PANTHER" id="PTHR43611">
    <property type="entry name" value="ALPHA-D-GLUCOSE 1-PHOSPHATE PHOSPHATASE"/>
    <property type="match status" value="1"/>
</dbReference>
<dbReference type="SFLD" id="SFLDG01129">
    <property type="entry name" value="C1.5:_HAD__Beta-PGM__Phosphata"/>
    <property type="match status" value="1"/>
</dbReference>
<dbReference type="Pfam" id="PF00702">
    <property type="entry name" value="Hydrolase"/>
    <property type="match status" value="1"/>
</dbReference>
<dbReference type="InterPro" id="IPR036412">
    <property type="entry name" value="HAD-like_sf"/>
</dbReference>
<sequence>MSARARPRLLLLDFDGVLARYSHQDRIAHLAATAGCEQARVAEVLFASGLETEYDSGRLDTATYLRRLGDGLGRPIDEASWIASRAAGNRADPRVLEQVLAVTAHTPIGVLSNNGALMAEAMRTIVAPLFPALEGRVLCSGALGVRKPDAAIFAKALERFEVPAAQVLFVDDVFANVQGARAAGLQADTVDDARSLRRVLARHGLAPGAAPL</sequence>
<dbReference type="EMBL" id="CP011144">
    <property type="protein sequence ID" value="AKC86218.1"/>
    <property type="molecule type" value="Genomic_DNA"/>
</dbReference>